<name>A0A1N7M5U1_9RHOB</name>
<dbReference type="RefSeq" id="WP_076484643.1">
    <property type="nucleotide sequence ID" value="NZ_FTOG01000005.1"/>
</dbReference>
<evidence type="ECO:0000256" key="1">
    <source>
        <dbReference type="SAM" id="Coils"/>
    </source>
</evidence>
<feature type="coiled-coil region" evidence="1">
    <location>
        <begin position="57"/>
        <end position="140"/>
    </location>
</feature>
<sequence length="205" mass="22073">MTELAEYERRISYALERIGRGVEVLSDQRAAALAAPPVVQEPPPPPEPVVIEDTTRIEALEAELAVERTALAAEKAALEAERAANIQLTERVRAIREKQETTLAALERRLAQATKALEAVQAEANRLKRANAELTDVNRAMVNAGGQVNAQTVNRAMQAELEALRAARAWEMAELAEILAGLEPIVAAHAKAPAGTKQPEGAEHG</sequence>
<accession>A0A1N7M5U1</accession>
<evidence type="ECO:0000313" key="2">
    <source>
        <dbReference type="EMBL" id="SIS81403.1"/>
    </source>
</evidence>
<dbReference type="AlphaFoldDB" id="A0A1N7M5U1"/>
<gene>
    <name evidence="2" type="ORF">SAMN05421580_105131</name>
</gene>
<reference evidence="3" key="1">
    <citation type="submission" date="2017-01" db="EMBL/GenBank/DDBJ databases">
        <authorList>
            <person name="Varghese N."/>
            <person name="Submissions S."/>
        </authorList>
    </citation>
    <scope>NUCLEOTIDE SEQUENCE [LARGE SCALE GENOMIC DNA]</scope>
    <source>
        <strain evidence="3">DSM 19945</strain>
    </source>
</reference>
<dbReference type="STRING" id="453582.SAMN05421580_105131"/>
<protein>
    <submittedName>
        <fullName evidence="2">Uncharacterized protein</fullName>
    </submittedName>
</protein>
<keyword evidence="1" id="KW-0175">Coiled coil</keyword>
<proteinExistence type="predicted"/>
<evidence type="ECO:0000313" key="3">
    <source>
        <dbReference type="Proteomes" id="UP000186221"/>
    </source>
</evidence>
<organism evidence="2 3">
    <name type="scientific">Rhodobacter aestuarii</name>
    <dbReference type="NCBI Taxonomy" id="453582"/>
    <lineage>
        <taxon>Bacteria</taxon>
        <taxon>Pseudomonadati</taxon>
        <taxon>Pseudomonadota</taxon>
        <taxon>Alphaproteobacteria</taxon>
        <taxon>Rhodobacterales</taxon>
        <taxon>Rhodobacter group</taxon>
        <taxon>Rhodobacter</taxon>
    </lineage>
</organism>
<dbReference type="Proteomes" id="UP000186221">
    <property type="component" value="Unassembled WGS sequence"/>
</dbReference>
<keyword evidence="3" id="KW-1185">Reference proteome</keyword>
<dbReference type="OrthoDB" id="7871100at2"/>
<dbReference type="EMBL" id="FTOG01000005">
    <property type="protein sequence ID" value="SIS81403.1"/>
    <property type="molecule type" value="Genomic_DNA"/>
</dbReference>